<dbReference type="PANTHER" id="PTHR46796:SF7">
    <property type="entry name" value="ARAC FAMILY TRANSCRIPTIONAL REGULATOR"/>
    <property type="match status" value="1"/>
</dbReference>
<evidence type="ECO:0000259" key="4">
    <source>
        <dbReference type="PROSITE" id="PS01124"/>
    </source>
</evidence>
<sequence>MLIDAIVDVSLPRDQINRCPGRTNKRKREIYARLTRARLHIEGHPSEVPRIPDLAQLCSYSPWYFTKAFTEVFGTSPQSYCRRHRLSHARRLLKVSALSVSDVAAASGFENPSAFARAFHQHFGETASEVRRSLGVTR</sequence>
<evidence type="ECO:0000313" key="6">
    <source>
        <dbReference type="Proteomes" id="UP000613768"/>
    </source>
</evidence>
<keyword evidence="1" id="KW-0805">Transcription regulation</keyword>
<dbReference type="InterPro" id="IPR018060">
    <property type="entry name" value="HTH_AraC"/>
</dbReference>
<gene>
    <name evidence="5" type="ORF">IFO71_14510</name>
</gene>
<reference evidence="5 6" key="1">
    <citation type="submission" date="2020-09" db="EMBL/GenBank/DDBJ databases">
        <title>Pseudoxanthomonas sp. CAU 1598 isolated from sand of Yaerae Beach.</title>
        <authorList>
            <person name="Kim W."/>
        </authorList>
    </citation>
    <scope>NUCLEOTIDE SEQUENCE [LARGE SCALE GENOMIC DNA]</scope>
    <source>
        <strain evidence="5 6">CAU 1598</strain>
    </source>
</reference>
<keyword evidence="3" id="KW-0804">Transcription</keyword>
<dbReference type="SMART" id="SM00342">
    <property type="entry name" value="HTH_ARAC"/>
    <property type="match status" value="1"/>
</dbReference>
<feature type="domain" description="HTH araC/xylS-type" evidence="4">
    <location>
        <begin position="35"/>
        <end position="133"/>
    </location>
</feature>
<proteinExistence type="predicted"/>
<dbReference type="GO" id="GO:0003700">
    <property type="term" value="F:DNA-binding transcription factor activity"/>
    <property type="evidence" value="ECO:0007669"/>
    <property type="project" value="InterPro"/>
</dbReference>
<dbReference type="PRINTS" id="PR00032">
    <property type="entry name" value="HTHARAC"/>
</dbReference>
<dbReference type="InterPro" id="IPR009057">
    <property type="entry name" value="Homeodomain-like_sf"/>
</dbReference>
<dbReference type="InterPro" id="IPR050204">
    <property type="entry name" value="AraC_XylS_family_regulators"/>
</dbReference>
<keyword evidence="6" id="KW-1185">Reference proteome</keyword>
<dbReference type="SUPFAM" id="SSF46689">
    <property type="entry name" value="Homeodomain-like"/>
    <property type="match status" value="2"/>
</dbReference>
<dbReference type="EMBL" id="JACYTR010000036">
    <property type="protein sequence ID" value="MBD8526950.1"/>
    <property type="molecule type" value="Genomic_DNA"/>
</dbReference>
<evidence type="ECO:0000256" key="1">
    <source>
        <dbReference type="ARBA" id="ARBA00023015"/>
    </source>
</evidence>
<dbReference type="AlphaFoldDB" id="A0AAW3ZLG0"/>
<evidence type="ECO:0000256" key="3">
    <source>
        <dbReference type="ARBA" id="ARBA00023163"/>
    </source>
</evidence>
<dbReference type="Pfam" id="PF12833">
    <property type="entry name" value="HTH_18"/>
    <property type="match status" value="1"/>
</dbReference>
<organism evidence="5 6">
    <name type="scientific">Pseudomarimonas arenosa</name>
    <dbReference type="NCBI Taxonomy" id="2774145"/>
    <lineage>
        <taxon>Bacteria</taxon>
        <taxon>Pseudomonadati</taxon>
        <taxon>Pseudomonadota</taxon>
        <taxon>Gammaproteobacteria</taxon>
        <taxon>Lysobacterales</taxon>
        <taxon>Lysobacteraceae</taxon>
        <taxon>Pseudomarimonas</taxon>
    </lineage>
</organism>
<name>A0AAW3ZLG0_9GAMM</name>
<evidence type="ECO:0000256" key="2">
    <source>
        <dbReference type="ARBA" id="ARBA00023125"/>
    </source>
</evidence>
<protein>
    <submittedName>
        <fullName evidence="5">Helix-turn-helix transcriptional regulator</fullName>
    </submittedName>
</protein>
<dbReference type="GO" id="GO:0043565">
    <property type="term" value="F:sequence-specific DNA binding"/>
    <property type="evidence" value="ECO:0007669"/>
    <property type="project" value="InterPro"/>
</dbReference>
<dbReference type="PROSITE" id="PS01124">
    <property type="entry name" value="HTH_ARAC_FAMILY_2"/>
    <property type="match status" value="1"/>
</dbReference>
<dbReference type="Gene3D" id="1.10.10.60">
    <property type="entry name" value="Homeodomain-like"/>
    <property type="match status" value="2"/>
</dbReference>
<dbReference type="InterPro" id="IPR020449">
    <property type="entry name" value="Tscrpt_reg_AraC-type_HTH"/>
</dbReference>
<accession>A0AAW3ZLG0</accession>
<dbReference type="PANTHER" id="PTHR46796">
    <property type="entry name" value="HTH-TYPE TRANSCRIPTIONAL ACTIVATOR RHAS-RELATED"/>
    <property type="match status" value="1"/>
</dbReference>
<comment type="caution">
    <text evidence="5">The sequence shown here is derived from an EMBL/GenBank/DDBJ whole genome shotgun (WGS) entry which is preliminary data.</text>
</comment>
<dbReference type="Proteomes" id="UP000613768">
    <property type="component" value="Unassembled WGS sequence"/>
</dbReference>
<evidence type="ECO:0000313" key="5">
    <source>
        <dbReference type="EMBL" id="MBD8526950.1"/>
    </source>
</evidence>
<keyword evidence="2" id="KW-0238">DNA-binding</keyword>